<organism evidence="1 2">
    <name type="scientific">Paraburkholderia lycopersici</name>
    <dbReference type="NCBI Taxonomy" id="416944"/>
    <lineage>
        <taxon>Bacteria</taxon>
        <taxon>Pseudomonadati</taxon>
        <taxon>Pseudomonadota</taxon>
        <taxon>Betaproteobacteria</taxon>
        <taxon>Burkholderiales</taxon>
        <taxon>Burkholderiaceae</taxon>
        <taxon>Paraburkholderia</taxon>
    </lineage>
</organism>
<dbReference type="Proteomes" id="UP000198908">
    <property type="component" value="Unassembled WGS sequence"/>
</dbReference>
<proteinExistence type="predicted"/>
<protein>
    <submittedName>
        <fullName evidence="1">Uncharacterized protein</fullName>
    </submittedName>
</protein>
<accession>A0A1G6WXV1</accession>
<dbReference type="EMBL" id="FMYQ01000024">
    <property type="protein sequence ID" value="SDD70760.1"/>
    <property type="molecule type" value="Genomic_DNA"/>
</dbReference>
<evidence type="ECO:0000313" key="2">
    <source>
        <dbReference type="Proteomes" id="UP000198908"/>
    </source>
</evidence>
<dbReference type="AlphaFoldDB" id="A0A1G6WXV1"/>
<reference evidence="2" key="1">
    <citation type="submission" date="2016-09" db="EMBL/GenBank/DDBJ databases">
        <authorList>
            <person name="Varghese N."/>
            <person name="Submissions S."/>
        </authorList>
    </citation>
    <scope>NUCLEOTIDE SEQUENCE [LARGE SCALE GENOMIC DNA]</scope>
    <source>
        <strain evidence="2">TNe-862</strain>
    </source>
</reference>
<name>A0A1G6WXV1_9BURK</name>
<sequence length="209" mass="22243">MLFRRIPRIGRAGMRTGAQAVRGRAPPGTFDVTSSVHPLLDVFMTRAPRVPTGAGFALERPSAAGDTCAARRKRNGRDCARPRTIHDGCAIISASHCQPGNTMSKRSTETEAENLNVTTEATLMALIEQLANFVAAGTLDSRCAAKLGKRLRKESEVVIDARGLSKSSRNAIDKAFEALDDALRACDAKLLVSAQAALREADAASGDKP</sequence>
<keyword evidence="2" id="KW-1185">Reference proteome</keyword>
<gene>
    <name evidence="1" type="ORF">SAMN05421548_1249</name>
</gene>
<evidence type="ECO:0000313" key="1">
    <source>
        <dbReference type="EMBL" id="SDD70760.1"/>
    </source>
</evidence>